<gene>
    <name evidence="1" type="ORF">SFRICE_024280</name>
</gene>
<sequence>MHYKCIAGLLGVRNLRIVGESGIWKIRKGVVSRSKGIYQTHHRKADCAVAYDQKESPIYFFATSTKTSIFYKYYKHTKTNEELKKPTQYNTMQDTMQDFIIISPKTFIFYVE</sequence>
<evidence type="ECO:0000313" key="1">
    <source>
        <dbReference type="EMBL" id="SOQ38092.1"/>
    </source>
</evidence>
<dbReference type="EMBL" id="ODYU01001617">
    <property type="protein sequence ID" value="SOQ38092.1"/>
    <property type="molecule type" value="Genomic_DNA"/>
</dbReference>
<name>A0A2H1VCG5_SPOFR</name>
<proteinExistence type="predicted"/>
<protein>
    <submittedName>
        <fullName evidence="1">SFRICE_024280</fullName>
    </submittedName>
</protein>
<organism evidence="1">
    <name type="scientific">Spodoptera frugiperda</name>
    <name type="common">Fall armyworm</name>
    <dbReference type="NCBI Taxonomy" id="7108"/>
    <lineage>
        <taxon>Eukaryota</taxon>
        <taxon>Metazoa</taxon>
        <taxon>Ecdysozoa</taxon>
        <taxon>Arthropoda</taxon>
        <taxon>Hexapoda</taxon>
        <taxon>Insecta</taxon>
        <taxon>Pterygota</taxon>
        <taxon>Neoptera</taxon>
        <taxon>Endopterygota</taxon>
        <taxon>Lepidoptera</taxon>
        <taxon>Glossata</taxon>
        <taxon>Ditrysia</taxon>
        <taxon>Noctuoidea</taxon>
        <taxon>Noctuidae</taxon>
        <taxon>Amphipyrinae</taxon>
        <taxon>Spodoptera</taxon>
    </lineage>
</organism>
<dbReference type="AlphaFoldDB" id="A0A2H1VCG5"/>
<accession>A0A2H1VCG5</accession>
<reference evidence="1" key="1">
    <citation type="submission" date="2016-07" db="EMBL/GenBank/DDBJ databases">
        <authorList>
            <person name="Bretaudeau A."/>
        </authorList>
    </citation>
    <scope>NUCLEOTIDE SEQUENCE</scope>
    <source>
        <strain evidence="1">Rice</strain>
        <tissue evidence="1">Whole body</tissue>
    </source>
</reference>